<dbReference type="Proteomes" id="UP000198875">
    <property type="component" value="Unassembled WGS sequence"/>
</dbReference>
<gene>
    <name evidence="1" type="ORF">BN971_02147</name>
</gene>
<accession>A0A0U0W9S8</accession>
<protein>
    <submittedName>
        <fullName evidence="1">Ribonuclease Z</fullName>
    </submittedName>
</protein>
<dbReference type="EMBL" id="CSTD01000002">
    <property type="protein sequence ID" value="CPR10876.1"/>
    <property type="molecule type" value="Genomic_DNA"/>
</dbReference>
<sequence length="61" mass="6776">MLRRNAAISPNNSTVGWPQATFLREDADLATRYGHLTARQAARVAAECGVRRLVPTHFSPR</sequence>
<dbReference type="Gene3D" id="3.60.15.10">
    <property type="entry name" value="Ribonuclease Z/Hydroxyacylglutathione hydrolase-like"/>
    <property type="match status" value="1"/>
</dbReference>
<dbReference type="InterPro" id="IPR036866">
    <property type="entry name" value="RibonucZ/Hydroxyglut_hydro"/>
</dbReference>
<reference evidence="1 2" key="1">
    <citation type="submission" date="2015-03" db="EMBL/GenBank/DDBJ databases">
        <authorList>
            <person name="Murphy D."/>
        </authorList>
    </citation>
    <scope>NUCLEOTIDE SEQUENCE [LARGE SCALE GENOMIC DNA]</scope>
    <source>
        <strain evidence="1 2">DSM 44277</strain>
    </source>
</reference>
<dbReference type="AlphaFoldDB" id="A0A0U0W9S8"/>
<evidence type="ECO:0000313" key="1">
    <source>
        <dbReference type="EMBL" id="CPR10876.1"/>
    </source>
</evidence>
<name>A0A0U0W9S8_MYCBE</name>
<dbReference type="SUPFAM" id="SSF56281">
    <property type="entry name" value="Metallo-hydrolase/oxidoreductase"/>
    <property type="match status" value="1"/>
</dbReference>
<organism evidence="1 2">
    <name type="scientific">Mycobacterium bohemicum DSM 44277</name>
    <dbReference type="NCBI Taxonomy" id="1236609"/>
    <lineage>
        <taxon>Bacteria</taxon>
        <taxon>Bacillati</taxon>
        <taxon>Actinomycetota</taxon>
        <taxon>Actinomycetes</taxon>
        <taxon>Mycobacteriales</taxon>
        <taxon>Mycobacteriaceae</taxon>
        <taxon>Mycobacterium</taxon>
    </lineage>
</organism>
<proteinExistence type="predicted"/>
<evidence type="ECO:0000313" key="2">
    <source>
        <dbReference type="Proteomes" id="UP000198875"/>
    </source>
</evidence>